<proteinExistence type="predicted"/>
<evidence type="ECO:0000313" key="1">
    <source>
        <dbReference type="EMBL" id="CAB4791605.1"/>
    </source>
</evidence>
<reference evidence="1" key="1">
    <citation type="submission" date="2020-05" db="EMBL/GenBank/DDBJ databases">
        <authorList>
            <person name="Chiriac C."/>
            <person name="Salcher M."/>
            <person name="Ghai R."/>
            <person name="Kavagutti S V."/>
        </authorList>
    </citation>
    <scope>NUCLEOTIDE SEQUENCE</scope>
</reference>
<protein>
    <submittedName>
        <fullName evidence="1">Unannotated protein</fullName>
    </submittedName>
</protein>
<gene>
    <name evidence="1" type="ORF">UFOPK2958_01250</name>
</gene>
<sequence>MAAIDVAGFIADLKNHAVDHGFHVHDERHFVETYSLRQAWEIDLHPESACGGPVDIHLLLDVDPRVLLAFEDAFNTLGEDEEPVDDFHFPLVLTWNLPPMQRGPDLLRLTIDLAPVGGMSMPLEVSAVDSYASATELGERRVSVVARVPVSLTAISRGDDPLCDLFERSSKISDFLLEQAESWPG</sequence>
<accession>A0A6J6X692</accession>
<dbReference type="AlphaFoldDB" id="A0A6J6X692"/>
<organism evidence="1">
    <name type="scientific">freshwater metagenome</name>
    <dbReference type="NCBI Taxonomy" id="449393"/>
    <lineage>
        <taxon>unclassified sequences</taxon>
        <taxon>metagenomes</taxon>
        <taxon>ecological metagenomes</taxon>
    </lineage>
</organism>
<name>A0A6J6X692_9ZZZZ</name>
<dbReference type="EMBL" id="CAFAAB010000169">
    <property type="protein sequence ID" value="CAB4791605.1"/>
    <property type="molecule type" value="Genomic_DNA"/>
</dbReference>